<gene>
    <name evidence="1" type="ORF">METZ01_LOCUS262347</name>
</gene>
<accession>A0A382JEG1</accession>
<organism evidence="1">
    <name type="scientific">marine metagenome</name>
    <dbReference type="NCBI Taxonomy" id="408172"/>
    <lineage>
        <taxon>unclassified sequences</taxon>
        <taxon>metagenomes</taxon>
        <taxon>ecological metagenomes</taxon>
    </lineage>
</organism>
<name>A0A382JEG1_9ZZZZ</name>
<feature type="non-terminal residue" evidence="1">
    <location>
        <position position="1"/>
    </location>
</feature>
<sequence length="28" mass="3118">SSTKKEQKKIITKIALDTIAVGDFIKLK</sequence>
<evidence type="ECO:0000313" key="1">
    <source>
        <dbReference type="EMBL" id="SVC09493.1"/>
    </source>
</evidence>
<dbReference type="AlphaFoldDB" id="A0A382JEG1"/>
<reference evidence="1" key="1">
    <citation type="submission" date="2018-05" db="EMBL/GenBank/DDBJ databases">
        <authorList>
            <person name="Lanie J.A."/>
            <person name="Ng W.-L."/>
            <person name="Kazmierczak K.M."/>
            <person name="Andrzejewski T.M."/>
            <person name="Davidsen T.M."/>
            <person name="Wayne K.J."/>
            <person name="Tettelin H."/>
            <person name="Glass J.I."/>
            <person name="Rusch D."/>
            <person name="Podicherti R."/>
            <person name="Tsui H.-C.T."/>
            <person name="Winkler M.E."/>
        </authorList>
    </citation>
    <scope>NUCLEOTIDE SEQUENCE</scope>
</reference>
<protein>
    <submittedName>
        <fullName evidence="1">Uncharacterized protein</fullName>
    </submittedName>
</protein>
<proteinExistence type="predicted"/>
<dbReference type="EMBL" id="UINC01073251">
    <property type="protein sequence ID" value="SVC09493.1"/>
    <property type="molecule type" value="Genomic_DNA"/>
</dbReference>